<keyword evidence="3" id="KW-1185">Reference proteome</keyword>
<dbReference type="InterPro" id="IPR029063">
    <property type="entry name" value="SAM-dependent_MTases_sf"/>
</dbReference>
<accession>A0ABQ0G1M8</accession>
<dbReference type="SUPFAM" id="SSF53335">
    <property type="entry name" value="S-adenosyl-L-methionine-dependent methyltransferases"/>
    <property type="match status" value="1"/>
</dbReference>
<dbReference type="GeneID" id="98172618"/>
<proteinExistence type="predicted"/>
<organism evidence="2 3">
    <name type="scientific">Madurella fahalii</name>
    <dbReference type="NCBI Taxonomy" id="1157608"/>
    <lineage>
        <taxon>Eukaryota</taxon>
        <taxon>Fungi</taxon>
        <taxon>Dikarya</taxon>
        <taxon>Ascomycota</taxon>
        <taxon>Pezizomycotina</taxon>
        <taxon>Sordariomycetes</taxon>
        <taxon>Sordariomycetidae</taxon>
        <taxon>Sordariales</taxon>
        <taxon>Sordariales incertae sedis</taxon>
        <taxon>Madurella</taxon>
    </lineage>
</organism>
<name>A0ABQ0G1M8_9PEZI</name>
<reference evidence="2 3" key="1">
    <citation type="submission" date="2024-09" db="EMBL/GenBank/DDBJ databases">
        <title>Itraconazole resistance in Madurella fahalii resulting from another homologue of gene encoding cytochrome P450 14-alpha sterol demethylase (CYP51).</title>
        <authorList>
            <person name="Yoshioka I."/>
            <person name="Fahal A.H."/>
            <person name="Kaneko S."/>
            <person name="Yaguchi T."/>
        </authorList>
    </citation>
    <scope>NUCLEOTIDE SEQUENCE [LARGE SCALE GENOMIC DNA]</scope>
    <source>
        <strain evidence="2 3">IFM 68171</strain>
    </source>
</reference>
<comment type="caution">
    <text evidence="2">The sequence shown here is derived from an EMBL/GenBank/DDBJ whole genome shotgun (WGS) entry which is preliminary data.</text>
</comment>
<dbReference type="RefSeq" id="XP_070913396.1">
    <property type="nucleotide sequence ID" value="XM_071057295.1"/>
</dbReference>
<dbReference type="Gene3D" id="3.40.50.150">
    <property type="entry name" value="Vaccinia Virus protein VP39"/>
    <property type="match status" value="1"/>
</dbReference>
<evidence type="ECO:0000313" key="2">
    <source>
        <dbReference type="EMBL" id="GAB1311663.1"/>
    </source>
</evidence>
<dbReference type="EMBL" id="BAAFSV010000001">
    <property type="protein sequence ID" value="GAB1311663.1"/>
    <property type="molecule type" value="Genomic_DNA"/>
</dbReference>
<evidence type="ECO:0000256" key="1">
    <source>
        <dbReference type="SAM" id="MobiDB-lite"/>
    </source>
</evidence>
<dbReference type="Proteomes" id="UP001628179">
    <property type="component" value="Unassembled WGS sequence"/>
</dbReference>
<gene>
    <name evidence="2" type="ORF">MFIFM68171_01873</name>
</gene>
<evidence type="ECO:0000313" key="3">
    <source>
        <dbReference type="Proteomes" id="UP001628179"/>
    </source>
</evidence>
<feature type="region of interest" description="Disordered" evidence="1">
    <location>
        <begin position="15"/>
        <end position="34"/>
    </location>
</feature>
<protein>
    <submittedName>
        <fullName evidence="2">Trans-aconitate 2-methyltransferase</fullName>
    </submittedName>
</protein>
<sequence length="300" mass="33247">MPLISDGAGIVIVPEDGTSVVSEPDAPSSDTTSLPADAEDYLEICGRLFPNPERGGWSWCAVDEEFRVWSETDLVTQESRRGFCLYRAPVSEPTSVLDLKALFGYWADQVALVHESADVVGIDIAPVQFAAQPNCRFEFDNCNLEWNRRRGSFDLIYGHKLLGNVNDRVGLLQNAFDCLAAGGFVELCDRPFHYTSKAGKTESWDFVARQAQELGGMVGCSFVVTPGGYTNDMIAAGFLDVCEEWETIPLEECLDSVLDEVKCFLLRKWHMEGIPREKISTRIADLSDKLVSEASNIDVK</sequence>